<dbReference type="SUPFAM" id="SSF54427">
    <property type="entry name" value="NTF2-like"/>
    <property type="match status" value="1"/>
</dbReference>
<comment type="caution">
    <text evidence="1">The sequence shown here is derived from an EMBL/GenBank/DDBJ whole genome shotgun (WGS) entry which is preliminary data.</text>
</comment>
<organism evidence="1 2">
    <name type="scientific">Acrocarpospora pleiomorpha</name>
    <dbReference type="NCBI Taxonomy" id="90975"/>
    <lineage>
        <taxon>Bacteria</taxon>
        <taxon>Bacillati</taxon>
        <taxon>Actinomycetota</taxon>
        <taxon>Actinomycetes</taxon>
        <taxon>Streptosporangiales</taxon>
        <taxon>Streptosporangiaceae</taxon>
        <taxon>Acrocarpospora</taxon>
    </lineage>
</organism>
<sequence>MSVEQNKETARRLYEELITFRRPELLDELVAEDAVDETVQGGRGGRDDFRAHVQGVWDTVEGVKATVTDLVAEGDRVVVFWRIEGVQRRPLFGAPPSGRHFTGNSISWITFRAGKIVRYNVLPDRLGILQQISPRESANG</sequence>
<dbReference type="OrthoDB" id="4543541at2"/>
<dbReference type="RefSeq" id="WP_155345621.1">
    <property type="nucleotide sequence ID" value="NZ_BAAAHM010000025.1"/>
</dbReference>
<dbReference type="InterPro" id="IPR009959">
    <property type="entry name" value="Cyclase_SnoaL-like"/>
</dbReference>
<name>A0A5M3XQL8_9ACTN</name>
<dbReference type="PANTHER" id="PTHR38436">
    <property type="entry name" value="POLYKETIDE CYCLASE SNOAL-LIKE DOMAIN"/>
    <property type="match status" value="1"/>
</dbReference>
<evidence type="ECO:0000313" key="2">
    <source>
        <dbReference type="Proteomes" id="UP000377595"/>
    </source>
</evidence>
<accession>A0A5M3XQL8</accession>
<gene>
    <name evidence="1" type="ORF">Aple_034840</name>
</gene>
<evidence type="ECO:0000313" key="1">
    <source>
        <dbReference type="EMBL" id="GES20588.1"/>
    </source>
</evidence>
<dbReference type="Gene3D" id="3.10.450.50">
    <property type="match status" value="1"/>
</dbReference>
<evidence type="ECO:0008006" key="3">
    <source>
        <dbReference type="Google" id="ProtNLM"/>
    </source>
</evidence>
<dbReference type="InterPro" id="IPR032710">
    <property type="entry name" value="NTF2-like_dom_sf"/>
</dbReference>
<protein>
    <recommendedName>
        <fullName evidence="3">Ester cyclase</fullName>
    </recommendedName>
</protein>
<dbReference type="Proteomes" id="UP000377595">
    <property type="component" value="Unassembled WGS sequence"/>
</dbReference>
<reference evidence="1 2" key="1">
    <citation type="submission" date="2019-10" db="EMBL/GenBank/DDBJ databases">
        <title>Whole genome shotgun sequence of Acrocarpospora pleiomorpha NBRC 16267.</title>
        <authorList>
            <person name="Ichikawa N."/>
            <person name="Kimura A."/>
            <person name="Kitahashi Y."/>
            <person name="Komaki H."/>
            <person name="Oguchi A."/>
        </authorList>
    </citation>
    <scope>NUCLEOTIDE SEQUENCE [LARGE SCALE GENOMIC DNA]</scope>
    <source>
        <strain evidence="1 2">NBRC 16267</strain>
    </source>
</reference>
<dbReference type="Pfam" id="PF07366">
    <property type="entry name" value="SnoaL"/>
    <property type="match status" value="1"/>
</dbReference>
<dbReference type="EMBL" id="BLAF01000017">
    <property type="protein sequence ID" value="GES20588.1"/>
    <property type="molecule type" value="Genomic_DNA"/>
</dbReference>
<dbReference type="GO" id="GO:0030638">
    <property type="term" value="P:polyketide metabolic process"/>
    <property type="evidence" value="ECO:0007669"/>
    <property type="project" value="InterPro"/>
</dbReference>
<proteinExistence type="predicted"/>
<dbReference type="PANTHER" id="PTHR38436:SF1">
    <property type="entry name" value="ESTER CYCLASE"/>
    <property type="match status" value="1"/>
</dbReference>
<keyword evidence="2" id="KW-1185">Reference proteome</keyword>
<dbReference type="AlphaFoldDB" id="A0A5M3XQL8"/>